<accession>A0ABC8L7X0</accession>
<gene>
    <name evidence="1" type="ORF">ERUC_LOCUS31839</name>
</gene>
<organism evidence="1 2">
    <name type="scientific">Eruca vesicaria subsp. sativa</name>
    <name type="common">Garden rocket</name>
    <name type="synonym">Eruca sativa</name>
    <dbReference type="NCBI Taxonomy" id="29727"/>
    <lineage>
        <taxon>Eukaryota</taxon>
        <taxon>Viridiplantae</taxon>
        <taxon>Streptophyta</taxon>
        <taxon>Embryophyta</taxon>
        <taxon>Tracheophyta</taxon>
        <taxon>Spermatophyta</taxon>
        <taxon>Magnoliopsida</taxon>
        <taxon>eudicotyledons</taxon>
        <taxon>Gunneridae</taxon>
        <taxon>Pentapetalae</taxon>
        <taxon>rosids</taxon>
        <taxon>malvids</taxon>
        <taxon>Brassicales</taxon>
        <taxon>Brassicaceae</taxon>
        <taxon>Brassiceae</taxon>
        <taxon>Eruca</taxon>
    </lineage>
</organism>
<proteinExistence type="predicted"/>
<reference evidence="1 2" key="1">
    <citation type="submission" date="2022-03" db="EMBL/GenBank/DDBJ databases">
        <authorList>
            <person name="Macdonald S."/>
            <person name="Ahmed S."/>
            <person name="Newling K."/>
        </authorList>
    </citation>
    <scope>NUCLEOTIDE SEQUENCE [LARGE SCALE GENOMIC DNA]</scope>
</reference>
<evidence type="ECO:0000313" key="1">
    <source>
        <dbReference type="EMBL" id="CAH8373309.1"/>
    </source>
</evidence>
<dbReference type="AlphaFoldDB" id="A0ABC8L7X0"/>
<evidence type="ECO:0000313" key="2">
    <source>
        <dbReference type="Proteomes" id="UP001642260"/>
    </source>
</evidence>
<dbReference type="Proteomes" id="UP001642260">
    <property type="component" value="Unassembled WGS sequence"/>
</dbReference>
<dbReference type="EMBL" id="CAKOAT010441821">
    <property type="protein sequence ID" value="CAH8373309.1"/>
    <property type="molecule type" value="Genomic_DNA"/>
</dbReference>
<name>A0ABC8L7X0_ERUVS</name>
<protein>
    <submittedName>
        <fullName evidence="1">Uncharacterized protein</fullName>
    </submittedName>
</protein>
<keyword evidence="2" id="KW-1185">Reference proteome</keyword>
<sequence>MPPTSDPLKLFMEDTEKTQTLSGKYVKIQEYLVSLKKKKSKINNLDLPISKQCLYHVSTIEAEPPPPAGIFSDGC</sequence>
<comment type="caution">
    <text evidence="1">The sequence shown here is derived from an EMBL/GenBank/DDBJ whole genome shotgun (WGS) entry which is preliminary data.</text>
</comment>